<gene>
    <name evidence="2" type="ORF">SAMN05216178_6248</name>
</gene>
<dbReference type="RefSeq" id="WP_208605319.1">
    <property type="nucleotide sequence ID" value="NZ_FNTJ01000002.1"/>
</dbReference>
<evidence type="ECO:0000256" key="1">
    <source>
        <dbReference type="SAM" id="SignalP"/>
    </source>
</evidence>
<accession>A0A1H4Y0F7</accession>
<reference evidence="3" key="1">
    <citation type="submission" date="2016-10" db="EMBL/GenBank/DDBJ databases">
        <authorList>
            <person name="Varghese N."/>
            <person name="Submissions S."/>
        </authorList>
    </citation>
    <scope>NUCLEOTIDE SEQUENCE [LARGE SCALE GENOMIC DNA]</scope>
    <source>
        <strain evidence="3">DSM 9751</strain>
    </source>
</reference>
<proteinExistence type="predicted"/>
<dbReference type="EMBL" id="FNTJ01000002">
    <property type="protein sequence ID" value="SED10568.1"/>
    <property type="molecule type" value="Genomic_DNA"/>
</dbReference>
<dbReference type="Proteomes" id="UP000198982">
    <property type="component" value="Unassembled WGS sequence"/>
</dbReference>
<keyword evidence="3" id="KW-1185">Reference proteome</keyword>
<evidence type="ECO:0000313" key="3">
    <source>
        <dbReference type="Proteomes" id="UP000198982"/>
    </source>
</evidence>
<sequence>MPRPHTLHRCLYLWSALAVFLPILAQAAEPQPPSAADIAWLRRDGFDLDTAQFQRLRHLGRDGLLEAQLQDRLREPLPAAIDALLRSYPALNGSTPALLQDFKQRQEQLKAMPDGDARNQARQDLRQRASQLAEQTQSAVLLHAIYGPNQLKEQLVLFWLNHFSLFQGKGQVRLLSADYVNEAIRPHALGKFKDLLLATLQSPAMLEYLDNSQNAKGRVNENYARELLELHSLGVAAGYSQEDVQQLALILTGAGLMPLDGREQRWPRPLQPLVVQQGLFQFNPKRHDFSDKHLLGHTIKGSGYAEITQAIDLITRQPACAQFIARKLAQYFVADEPPPALVARMAKTFHDSDGDIAQVMRTLMQSPELLQSTGRKFKDPQQFVISALRLTYDGKPVANPRPLLNWLNQLGQPIFGRITPDGWPLVASGWSSSGQMAKRFEIARAIGSGNNRLFTAEGSTVPGPGFPMITTPMYYQAFAPHLSSATRNALEQAVSPQEWNTFLLSSPDFNNR</sequence>
<dbReference type="InterPro" id="IPR014917">
    <property type="entry name" value="DUF1800"/>
</dbReference>
<name>A0A1H4Y0F7_9PSED</name>
<feature type="chain" id="PRO_5011558970" evidence="1">
    <location>
        <begin position="28"/>
        <end position="512"/>
    </location>
</feature>
<protein>
    <submittedName>
        <fullName evidence="2">Uncharacterized conserved protein, DUF1800 family</fullName>
    </submittedName>
</protein>
<dbReference type="Pfam" id="PF08811">
    <property type="entry name" value="DUF1800"/>
    <property type="match status" value="1"/>
</dbReference>
<organism evidence="2 3">
    <name type="scientific">Pseudomonas saponiphila</name>
    <dbReference type="NCBI Taxonomy" id="556534"/>
    <lineage>
        <taxon>Bacteria</taxon>
        <taxon>Pseudomonadati</taxon>
        <taxon>Pseudomonadota</taxon>
        <taxon>Gammaproteobacteria</taxon>
        <taxon>Pseudomonadales</taxon>
        <taxon>Pseudomonadaceae</taxon>
        <taxon>Pseudomonas</taxon>
    </lineage>
</organism>
<keyword evidence="1" id="KW-0732">Signal</keyword>
<feature type="signal peptide" evidence="1">
    <location>
        <begin position="1"/>
        <end position="27"/>
    </location>
</feature>
<evidence type="ECO:0000313" key="2">
    <source>
        <dbReference type="EMBL" id="SED10568.1"/>
    </source>
</evidence>
<dbReference type="AlphaFoldDB" id="A0A1H4Y0F7"/>